<feature type="domain" description="Large ribosomal subunit protein uL2 C-terminal" evidence="4">
    <location>
        <begin position="69"/>
        <end position="196"/>
    </location>
</feature>
<dbReference type="EMBL" id="LEKV01004602">
    <property type="protein sequence ID" value="KVH93780.1"/>
    <property type="molecule type" value="Genomic_DNA"/>
</dbReference>
<dbReference type="InterPro" id="IPR008991">
    <property type="entry name" value="Translation_prot_SH3-like_sf"/>
</dbReference>
<evidence type="ECO:0000256" key="2">
    <source>
        <dbReference type="ARBA" id="ARBA00022980"/>
    </source>
</evidence>
<evidence type="ECO:0000259" key="4">
    <source>
        <dbReference type="SMART" id="SM01382"/>
    </source>
</evidence>
<name>A0A103XN78_CYNCS</name>
<evidence type="ECO:0000313" key="5">
    <source>
        <dbReference type="EMBL" id="KVH93780.1"/>
    </source>
</evidence>
<dbReference type="SUPFAM" id="SSF50104">
    <property type="entry name" value="Translation proteins SH3-like domain"/>
    <property type="match status" value="1"/>
</dbReference>
<dbReference type="SMART" id="SM01382">
    <property type="entry name" value="Ribosomal_L2_C"/>
    <property type="match status" value="1"/>
</dbReference>
<evidence type="ECO:0000256" key="3">
    <source>
        <dbReference type="ARBA" id="ARBA00023274"/>
    </source>
</evidence>
<dbReference type="AlphaFoldDB" id="A0A103XN78"/>
<evidence type="ECO:0000313" key="6">
    <source>
        <dbReference type="Proteomes" id="UP000243975"/>
    </source>
</evidence>
<dbReference type="GO" id="GO:0005762">
    <property type="term" value="C:mitochondrial large ribosomal subunit"/>
    <property type="evidence" value="ECO:0007669"/>
    <property type="project" value="TreeGrafter"/>
</dbReference>
<accession>A0A103XN78</accession>
<dbReference type="InterPro" id="IPR014726">
    <property type="entry name" value="Ribosomal_uL2_dom3"/>
</dbReference>
<dbReference type="InterPro" id="IPR014722">
    <property type="entry name" value="Rib_uL2_dom2"/>
</dbReference>
<dbReference type="Gene3D" id="2.30.30.30">
    <property type="match status" value="1"/>
</dbReference>
<proteinExistence type="inferred from homology"/>
<keyword evidence="2 5" id="KW-0689">Ribosomal protein</keyword>
<dbReference type="Gramene" id="KVH93780">
    <property type="protein sequence ID" value="KVH93780"/>
    <property type="gene ID" value="Ccrd_004162"/>
</dbReference>
<sequence>MSSILCDGDGGVEPKSVDSMIESSCLADTIADSGAVEEEALDRNRKAGNCPSLIQPEGFGFRRLWRWWFRSGSLFSLMSLIPRRYFSTNRQLARAADAVAKLIAKEGKSATLKLPYGEVRLISKNCSATVRQVGNVGVDQKSLGKAGAGSKRCLCKRIVVRGVVMNPVDHPYGGGEERAPIGRKSKNHSSLFKGVVIGRDDRI</sequence>
<dbReference type="GO" id="GO:0003735">
    <property type="term" value="F:structural constituent of ribosome"/>
    <property type="evidence" value="ECO:0007669"/>
    <property type="project" value="InterPro"/>
</dbReference>
<dbReference type="GO" id="GO:0003723">
    <property type="term" value="F:RNA binding"/>
    <property type="evidence" value="ECO:0007669"/>
    <property type="project" value="TreeGrafter"/>
</dbReference>
<evidence type="ECO:0000256" key="1">
    <source>
        <dbReference type="ARBA" id="ARBA00005636"/>
    </source>
</evidence>
<dbReference type="PANTHER" id="PTHR13691:SF5">
    <property type="entry name" value="LARGE RIBOSOMAL SUBUNIT PROTEIN UL2M"/>
    <property type="match status" value="1"/>
</dbReference>
<dbReference type="PANTHER" id="PTHR13691">
    <property type="entry name" value="RIBOSOMAL PROTEIN L2"/>
    <property type="match status" value="1"/>
</dbReference>
<gene>
    <name evidence="5" type="ORF">Ccrd_004162</name>
</gene>
<dbReference type="Gene3D" id="4.10.950.10">
    <property type="entry name" value="Ribosomal protein L2, domain 3"/>
    <property type="match status" value="1"/>
</dbReference>
<keyword evidence="3" id="KW-0687">Ribonucleoprotein</keyword>
<dbReference type="Pfam" id="PF03947">
    <property type="entry name" value="Ribosomal_L2_C"/>
    <property type="match status" value="1"/>
</dbReference>
<comment type="similarity">
    <text evidence="1">Belongs to the universal ribosomal protein uL2 family.</text>
</comment>
<dbReference type="Proteomes" id="UP000243975">
    <property type="component" value="Unassembled WGS sequence"/>
</dbReference>
<dbReference type="GO" id="GO:0032543">
    <property type="term" value="P:mitochondrial translation"/>
    <property type="evidence" value="ECO:0007669"/>
    <property type="project" value="TreeGrafter"/>
</dbReference>
<reference evidence="5 6" key="1">
    <citation type="journal article" date="2016" name="Sci. Rep.">
        <title>The genome sequence of the outbreeding globe artichoke constructed de novo incorporating a phase-aware low-pass sequencing strategy of F1 progeny.</title>
        <authorList>
            <person name="Scaglione D."/>
            <person name="Reyes-Chin-Wo S."/>
            <person name="Acquadro A."/>
            <person name="Froenicke L."/>
            <person name="Portis E."/>
            <person name="Beitel C."/>
            <person name="Tirone M."/>
            <person name="Mauro R."/>
            <person name="Lo Monaco A."/>
            <person name="Mauromicale G."/>
            <person name="Faccioli P."/>
            <person name="Cattivelli L."/>
            <person name="Rieseberg L."/>
            <person name="Michelmore R."/>
            <person name="Lanteri S."/>
        </authorList>
    </citation>
    <scope>NUCLEOTIDE SEQUENCE [LARGE SCALE GENOMIC DNA]</scope>
    <source>
        <strain evidence="5">2C</strain>
    </source>
</reference>
<keyword evidence="6" id="KW-1185">Reference proteome</keyword>
<organism evidence="5 6">
    <name type="scientific">Cynara cardunculus var. scolymus</name>
    <name type="common">Globe artichoke</name>
    <name type="synonym">Cynara scolymus</name>
    <dbReference type="NCBI Taxonomy" id="59895"/>
    <lineage>
        <taxon>Eukaryota</taxon>
        <taxon>Viridiplantae</taxon>
        <taxon>Streptophyta</taxon>
        <taxon>Embryophyta</taxon>
        <taxon>Tracheophyta</taxon>
        <taxon>Spermatophyta</taxon>
        <taxon>Magnoliopsida</taxon>
        <taxon>eudicotyledons</taxon>
        <taxon>Gunneridae</taxon>
        <taxon>Pentapetalae</taxon>
        <taxon>asterids</taxon>
        <taxon>campanulids</taxon>
        <taxon>Asterales</taxon>
        <taxon>Asteraceae</taxon>
        <taxon>Carduoideae</taxon>
        <taxon>Cardueae</taxon>
        <taxon>Carduinae</taxon>
        <taxon>Cynara</taxon>
    </lineage>
</organism>
<comment type="caution">
    <text evidence="5">The sequence shown here is derived from an EMBL/GenBank/DDBJ whole genome shotgun (WGS) entry which is preliminary data.</text>
</comment>
<protein>
    <submittedName>
        <fullName evidence="5">Ribosomal protein L2</fullName>
    </submittedName>
</protein>
<dbReference type="STRING" id="59895.A0A103XN78"/>
<dbReference type="InterPro" id="IPR022669">
    <property type="entry name" value="Ribosomal_uL2_C"/>
</dbReference>
<dbReference type="InterPro" id="IPR002171">
    <property type="entry name" value="Ribosomal_uL2"/>
</dbReference>